<sequence length="99" mass="11642">MIIKYDILDSIHNGIREAIWELSEIKQVNPVYIKVAMPIFLKTMLEKRNMYLLGSYPVSNSNADLIYGKEIIPHYQNEIVVFDAMYNPLKEFTYKVIKL</sequence>
<dbReference type="EMBL" id="CP067378">
    <property type="protein sequence ID" value="QYS89077.1"/>
    <property type="molecule type" value="Genomic_DNA"/>
</dbReference>
<gene>
    <name evidence="1" type="ORF">JJC05_01150</name>
</gene>
<accession>A0A8G0KRY6</accession>
<dbReference type="Proteomes" id="UP000824721">
    <property type="component" value="Chromosome"/>
</dbReference>
<reference evidence="1" key="1">
    <citation type="submission" date="2020-12" db="EMBL/GenBank/DDBJ databases">
        <title>Genome sequencing of genetic groups of Flavobacterium columnare.</title>
        <authorList>
            <person name="Waldbieser G.C."/>
            <person name="Griffin M.J."/>
            <person name="LaFrentz B.R."/>
        </authorList>
    </citation>
    <scope>NUCLEOTIDE SEQUENCE</scope>
    <source>
        <strain evidence="1">90-106</strain>
    </source>
</reference>
<name>A0A8G0KRY6_9FLAO</name>
<organism evidence="1">
    <name type="scientific">Flavobacterium columnare</name>
    <dbReference type="NCBI Taxonomy" id="996"/>
    <lineage>
        <taxon>Bacteria</taxon>
        <taxon>Pseudomonadati</taxon>
        <taxon>Bacteroidota</taxon>
        <taxon>Flavobacteriia</taxon>
        <taxon>Flavobacteriales</taxon>
        <taxon>Flavobacteriaceae</taxon>
        <taxon>Flavobacterium</taxon>
    </lineage>
</organism>
<dbReference type="KEGG" id="fdv:JJC05_01150"/>
<proteinExistence type="predicted"/>
<protein>
    <submittedName>
        <fullName evidence="1">Uncharacterized protein</fullName>
    </submittedName>
</protein>
<dbReference type="AlphaFoldDB" id="A0A8G0KRY6"/>
<evidence type="ECO:0000313" key="1">
    <source>
        <dbReference type="EMBL" id="QYS89077.1"/>
    </source>
</evidence>